<dbReference type="InterPro" id="IPR044862">
    <property type="entry name" value="Pro_4_hyd_alph_FE2OG_OXY"/>
</dbReference>
<protein>
    <submittedName>
        <fullName evidence="8">2OG-Fe(II) oxygenase</fullName>
    </submittedName>
</protein>
<gene>
    <name evidence="8" type="ORF">IQ266_13775</name>
</gene>
<reference evidence="8" key="1">
    <citation type="submission" date="2020-10" db="EMBL/GenBank/DDBJ databases">
        <authorList>
            <person name="Castelo-Branco R."/>
            <person name="Eusebio N."/>
            <person name="Adriana R."/>
            <person name="Vieira A."/>
            <person name="Brugerolle De Fraissinette N."/>
            <person name="Rezende De Castro R."/>
            <person name="Schneider M.P."/>
            <person name="Vasconcelos V."/>
            <person name="Leao P.N."/>
        </authorList>
    </citation>
    <scope>NUCLEOTIDE SEQUENCE</scope>
    <source>
        <strain evidence="8">LEGE 11480</strain>
    </source>
</reference>
<evidence type="ECO:0000256" key="3">
    <source>
        <dbReference type="ARBA" id="ARBA00022896"/>
    </source>
</evidence>
<dbReference type="InterPro" id="IPR005123">
    <property type="entry name" value="Oxoglu/Fe-dep_dioxygenase_dom"/>
</dbReference>
<evidence type="ECO:0000256" key="1">
    <source>
        <dbReference type="ARBA" id="ARBA00001961"/>
    </source>
</evidence>
<dbReference type="Gene3D" id="2.60.120.620">
    <property type="entry name" value="q2cbj1_9rhob like domain"/>
    <property type="match status" value="1"/>
</dbReference>
<dbReference type="PROSITE" id="PS51471">
    <property type="entry name" value="FE2OG_OXY"/>
    <property type="match status" value="1"/>
</dbReference>
<evidence type="ECO:0000313" key="8">
    <source>
        <dbReference type="EMBL" id="MBE9030801.1"/>
    </source>
</evidence>
<dbReference type="GO" id="GO:0051213">
    <property type="term" value="F:dioxygenase activity"/>
    <property type="evidence" value="ECO:0007669"/>
    <property type="project" value="UniProtKB-KW"/>
</dbReference>
<dbReference type="SMART" id="SM00702">
    <property type="entry name" value="P4Hc"/>
    <property type="match status" value="1"/>
</dbReference>
<evidence type="ECO:0000256" key="4">
    <source>
        <dbReference type="ARBA" id="ARBA00022964"/>
    </source>
</evidence>
<dbReference type="AlphaFoldDB" id="A0A928VLL0"/>
<comment type="caution">
    <text evidence="8">The sequence shown here is derived from an EMBL/GenBank/DDBJ whole genome shotgun (WGS) entry which is preliminary data.</text>
</comment>
<sequence>MDYTVTDLGSEVLLIEDILPPDICQHVIDVAEHCHFEAAAILVESVDPDVRNSGILPLNPRNPVQQSTNQLLLQSVKTVQEALYRWYGVQFPHAETCSVLRYLPGQQYKRHVDNILLASRFQEVEQGIPTRDISIVGYLNDDFEGGETFFDRSKLKVKPKAGSAIIFPAYYTHPHQALPVTAGKKYAWTTWLYH</sequence>
<dbReference type="GO" id="GO:0005506">
    <property type="term" value="F:iron ion binding"/>
    <property type="evidence" value="ECO:0007669"/>
    <property type="project" value="InterPro"/>
</dbReference>
<keyword evidence="6" id="KW-0408">Iron</keyword>
<name>A0A928VLL0_9CYAN</name>
<dbReference type="Proteomes" id="UP000625316">
    <property type="component" value="Unassembled WGS sequence"/>
</dbReference>
<dbReference type="EMBL" id="JADEXQ010000045">
    <property type="protein sequence ID" value="MBE9030801.1"/>
    <property type="molecule type" value="Genomic_DNA"/>
</dbReference>
<feature type="domain" description="Fe2OG dioxygenase" evidence="7">
    <location>
        <begin position="93"/>
        <end position="194"/>
    </location>
</feature>
<keyword evidence="2" id="KW-0479">Metal-binding</keyword>
<evidence type="ECO:0000256" key="2">
    <source>
        <dbReference type="ARBA" id="ARBA00022723"/>
    </source>
</evidence>
<dbReference type="PANTHER" id="PTHR10869">
    <property type="entry name" value="PROLYL 4-HYDROXYLASE ALPHA SUBUNIT"/>
    <property type="match status" value="1"/>
</dbReference>
<evidence type="ECO:0000259" key="7">
    <source>
        <dbReference type="PROSITE" id="PS51471"/>
    </source>
</evidence>
<dbReference type="PANTHER" id="PTHR10869:SF246">
    <property type="entry name" value="TRANSMEMBRANE PROLYL 4-HYDROXYLASE"/>
    <property type="match status" value="1"/>
</dbReference>
<keyword evidence="9" id="KW-1185">Reference proteome</keyword>
<organism evidence="8 9">
    <name type="scientific">Romeriopsis navalis LEGE 11480</name>
    <dbReference type="NCBI Taxonomy" id="2777977"/>
    <lineage>
        <taxon>Bacteria</taxon>
        <taxon>Bacillati</taxon>
        <taxon>Cyanobacteriota</taxon>
        <taxon>Cyanophyceae</taxon>
        <taxon>Leptolyngbyales</taxon>
        <taxon>Leptolyngbyaceae</taxon>
        <taxon>Romeriopsis</taxon>
        <taxon>Romeriopsis navalis</taxon>
    </lineage>
</organism>
<comment type="cofactor">
    <cofactor evidence="1">
        <name>L-ascorbate</name>
        <dbReference type="ChEBI" id="CHEBI:38290"/>
    </cofactor>
</comment>
<dbReference type="RefSeq" id="WP_264325629.1">
    <property type="nucleotide sequence ID" value="NZ_JADEXQ010000045.1"/>
</dbReference>
<proteinExistence type="predicted"/>
<dbReference type="InterPro" id="IPR006620">
    <property type="entry name" value="Pro_4_hyd_alph"/>
</dbReference>
<dbReference type="InterPro" id="IPR045054">
    <property type="entry name" value="P4HA-like"/>
</dbReference>
<evidence type="ECO:0000256" key="5">
    <source>
        <dbReference type="ARBA" id="ARBA00023002"/>
    </source>
</evidence>
<evidence type="ECO:0000256" key="6">
    <source>
        <dbReference type="ARBA" id="ARBA00023004"/>
    </source>
</evidence>
<evidence type="ECO:0000313" key="9">
    <source>
        <dbReference type="Proteomes" id="UP000625316"/>
    </source>
</evidence>
<keyword evidence="3" id="KW-0847">Vitamin C</keyword>
<dbReference type="GO" id="GO:0031418">
    <property type="term" value="F:L-ascorbic acid binding"/>
    <property type="evidence" value="ECO:0007669"/>
    <property type="project" value="UniProtKB-KW"/>
</dbReference>
<dbReference type="GO" id="GO:0016705">
    <property type="term" value="F:oxidoreductase activity, acting on paired donors, with incorporation or reduction of molecular oxygen"/>
    <property type="evidence" value="ECO:0007669"/>
    <property type="project" value="InterPro"/>
</dbReference>
<keyword evidence="5" id="KW-0560">Oxidoreductase</keyword>
<keyword evidence="4" id="KW-0223">Dioxygenase</keyword>
<accession>A0A928VLL0</accession>
<dbReference type="Pfam" id="PF13640">
    <property type="entry name" value="2OG-FeII_Oxy_3"/>
    <property type="match status" value="1"/>
</dbReference>